<reference evidence="2" key="1">
    <citation type="submission" date="2023-03" db="EMBL/GenBank/DDBJ databases">
        <title>Mating type loci evolution in Malassezia.</title>
        <authorList>
            <person name="Coelho M.A."/>
        </authorList>
    </citation>
    <scope>NUCLEOTIDE SEQUENCE</scope>
    <source>
        <strain evidence="2">CBS 9431</strain>
    </source>
</reference>
<evidence type="ECO:0000256" key="1">
    <source>
        <dbReference type="SAM" id="MobiDB-lite"/>
    </source>
</evidence>
<evidence type="ECO:0000313" key="3">
    <source>
        <dbReference type="Proteomes" id="UP001217754"/>
    </source>
</evidence>
<dbReference type="GeneID" id="85227543"/>
<evidence type="ECO:0000313" key="2">
    <source>
        <dbReference type="EMBL" id="WFD40901.1"/>
    </source>
</evidence>
<dbReference type="Proteomes" id="UP001217754">
    <property type="component" value="Chromosome 8"/>
</dbReference>
<feature type="region of interest" description="Disordered" evidence="1">
    <location>
        <begin position="16"/>
        <end position="52"/>
    </location>
</feature>
<feature type="compositionally biased region" description="Low complexity" evidence="1">
    <location>
        <begin position="36"/>
        <end position="45"/>
    </location>
</feature>
<protein>
    <submittedName>
        <fullName evidence="2">Uncharacterized protein</fullName>
    </submittedName>
</protein>
<dbReference type="RefSeq" id="XP_060123798.1">
    <property type="nucleotide sequence ID" value="XM_060267815.1"/>
</dbReference>
<name>A0AAF0F709_9BASI</name>
<proteinExistence type="predicted"/>
<organism evidence="2 3">
    <name type="scientific">Malassezia japonica</name>
    <dbReference type="NCBI Taxonomy" id="223818"/>
    <lineage>
        <taxon>Eukaryota</taxon>
        <taxon>Fungi</taxon>
        <taxon>Dikarya</taxon>
        <taxon>Basidiomycota</taxon>
        <taxon>Ustilaginomycotina</taxon>
        <taxon>Malasseziomycetes</taxon>
        <taxon>Malasseziales</taxon>
        <taxon>Malasseziaceae</taxon>
        <taxon>Malassezia</taxon>
    </lineage>
</organism>
<feature type="compositionally biased region" description="Low complexity" evidence="1">
    <location>
        <begin position="16"/>
        <end position="29"/>
    </location>
</feature>
<dbReference type="AlphaFoldDB" id="A0AAF0F709"/>
<sequence>MIRSMARPNALNAARAATRAVHAPPAATRMFSSRAPFPRSTRPTSKSPPPGFFSRPIAVTTVSGSMLGFFTSSAPRDIFGTTESGSIVREASPAAQLKQPYTLVFVSSGQLKVPRKEWQSWIMYFREAGYDCIDLNVELPKERPEGVSEEELLAREVVGQVRLSSLQRQPVLFIRDGGDKVLPSYLGTGGFFGRRGPMAGLVVLHPASADDVASADWPSNTPILIVPKTEGEKGAWEGTVQSARNASVLADAWNEKEGLVKEVERWMRNAGL</sequence>
<accession>A0AAF0F709</accession>
<gene>
    <name evidence="2" type="ORF">MJAP1_003892</name>
</gene>
<dbReference type="EMBL" id="CP119965">
    <property type="protein sequence ID" value="WFD40901.1"/>
    <property type="molecule type" value="Genomic_DNA"/>
</dbReference>
<keyword evidence="3" id="KW-1185">Reference proteome</keyword>